<dbReference type="InterPro" id="IPR005479">
    <property type="entry name" value="CPAse_ATP-bd"/>
</dbReference>
<gene>
    <name evidence="11" type="ORF">MOO45_04385</name>
</gene>
<evidence type="ECO:0000313" key="12">
    <source>
        <dbReference type="Proteomes" id="UP000831495"/>
    </source>
</evidence>
<dbReference type="EC" id="6.3.4.16" evidence="7"/>
<comment type="catalytic activity">
    <reaction evidence="8">
        <text>hydrogencarbonate + NH4(+) + 2 ATP = carbamoyl phosphate + 2 ADP + phosphate + 2 H(+)</text>
        <dbReference type="Rhea" id="RHEA:18029"/>
        <dbReference type="ChEBI" id="CHEBI:15378"/>
        <dbReference type="ChEBI" id="CHEBI:17544"/>
        <dbReference type="ChEBI" id="CHEBI:28938"/>
        <dbReference type="ChEBI" id="CHEBI:30616"/>
        <dbReference type="ChEBI" id="CHEBI:43474"/>
        <dbReference type="ChEBI" id="CHEBI:58228"/>
        <dbReference type="ChEBI" id="CHEBI:456216"/>
        <dbReference type="EC" id="6.3.4.16"/>
    </reaction>
</comment>
<keyword evidence="12" id="KW-1185">Reference proteome</keyword>
<dbReference type="Gene3D" id="3.30.470.20">
    <property type="entry name" value="ATP-grasp fold, B domain"/>
    <property type="match status" value="1"/>
</dbReference>
<comment type="cofactor">
    <cofactor evidence="2">
        <name>Mg(2+)</name>
        <dbReference type="ChEBI" id="CHEBI:18420"/>
    </cofactor>
</comment>
<keyword evidence="4 9" id="KW-0547">Nucleotide-binding</keyword>
<evidence type="ECO:0000256" key="7">
    <source>
        <dbReference type="ARBA" id="ARBA00044063"/>
    </source>
</evidence>
<dbReference type="InterPro" id="IPR005483">
    <property type="entry name" value="CPSase_dom"/>
</dbReference>
<keyword evidence="5 9" id="KW-0067">ATP-binding</keyword>
<dbReference type="InterPro" id="IPR011761">
    <property type="entry name" value="ATP-grasp"/>
</dbReference>
<dbReference type="SUPFAM" id="SSF52440">
    <property type="entry name" value="PreATP-grasp domain"/>
    <property type="match status" value="1"/>
</dbReference>
<evidence type="ECO:0000256" key="8">
    <source>
        <dbReference type="ARBA" id="ARBA00047359"/>
    </source>
</evidence>
<dbReference type="PANTHER" id="PTHR11405:SF53">
    <property type="entry name" value="CARBAMOYL-PHOSPHATE SYNTHASE [AMMONIA], MITOCHONDRIAL"/>
    <property type="match status" value="1"/>
</dbReference>
<dbReference type="InterPro" id="IPR013815">
    <property type="entry name" value="ATP_grasp_subdomain_1"/>
</dbReference>
<dbReference type="SMART" id="SM01096">
    <property type="entry name" value="CPSase_L_D3"/>
    <property type="match status" value="1"/>
</dbReference>
<evidence type="ECO:0000256" key="6">
    <source>
        <dbReference type="ARBA" id="ARBA00023211"/>
    </source>
</evidence>
<dbReference type="RefSeq" id="WP_249513733.1">
    <property type="nucleotide sequence ID" value="NZ_CP093366.1"/>
</dbReference>
<dbReference type="EMBL" id="CP093366">
    <property type="protein sequence ID" value="UQS81469.1"/>
    <property type="molecule type" value="Genomic_DNA"/>
</dbReference>
<dbReference type="Pfam" id="PF02786">
    <property type="entry name" value="CPSase_L_D2"/>
    <property type="match status" value="1"/>
</dbReference>
<dbReference type="Gene3D" id="3.30.1490.20">
    <property type="entry name" value="ATP-grasp fold, A domain"/>
    <property type="match status" value="1"/>
</dbReference>
<evidence type="ECO:0000313" key="11">
    <source>
        <dbReference type="EMBL" id="UQS81469.1"/>
    </source>
</evidence>
<dbReference type="PANTHER" id="PTHR11405">
    <property type="entry name" value="CARBAMOYLTRANSFERASE FAMILY MEMBER"/>
    <property type="match status" value="1"/>
</dbReference>
<feature type="domain" description="ATP-grasp" evidence="10">
    <location>
        <begin position="129"/>
        <end position="320"/>
    </location>
</feature>
<keyword evidence="6" id="KW-0464">Manganese</keyword>
<organism evidence="11 12">
    <name type="scientific">Bombilactobacillus folatiphilus</name>
    <dbReference type="NCBI Taxonomy" id="2923362"/>
    <lineage>
        <taxon>Bacteria</taxon>
        <taxon>Bacillati</taxon>
        <taxon>Bacillota</taxon>
        <taxon>Bacilli</taxon>
        <taxon>Lactobacillales</taxon>
        <taxon>Lactobacillaceae</taxon>
        <taxon>Bombilactobacillus</taxon>
    </lineage>
</organism>
<evidence type="ECO:0000259" key="10">
    <source>
        <dbReference type="PROSITE" id="PS50975"/>
    </source>
</evidence>
<evidence type="ECO:0000256" key="1">
    <source>
        <dbReference type="ARBA" id="ARBA00001936"/>
    </source>
</evidence>
<dbReference type="Gene3D" id="1.10.1030.10">
    <property type="entry name" value="Carbamoyl-phosphate synthetase, large subunit oligomerisation domain"/>
    <property type="match status" value="1"/>
</dbReference>
<dbReference type="InterPro" id="IPR005480">
    <property type="entry name" value="CPSase_lsu_oligo"/>
</dbReference>
<protein>
    <recommendedName>
        <fullName evidence="7">carbamoyl-phosphate synthase (ammonia)</fullName>
        <ecNumber evidence="7">6.3.4.16</ecNumber>
    </recommendedName>
</protein>
<sequence>MTKTMLIIGNTTGLVTNEKIEQERALDIAIKSFYQSGYQVLLLTENRESMINFSATQVTLIYKEITVSNINALIKQYQVDYIFPCFNGNNTFNVFRNLLKDPTFQASETQLLSFNLQNLTLSLSKRSLNKYLQEHNFRLIEHQNVQSYEEALRFSQKQNFPVLIRANMADQKAYWNTINNSDQLAGIFQVHDEVESFEIERGINNFKELTLVTIRDKFDNSAMLYSSEDMDPIGVHSNDSTSVAPVFSITDTLFQRLRDAVLKLTTLLKIVGICTFHLAVDEESESFYVLEISPTFRSKMVPLIENLGYPLFEVMCQVSDGKRLQEVTTLNGKTFNAAVELTASHLTARIPTWQSDRQENLQVLLGPHQTSTGAIIVNGDNLESLTMKAFNALELTMEIFWNHPLKFLSDEQLEADLFRTKVNRILVVCEAMGRGFDLHEIQSFTHYNLMFLQALEHLFQLAQTLCQQKGDLDLLVQGKIYGFDNQLIAKFWHLTLEQAQQLVSQLPIQQIQQPTPTLFDLPANNQVQNYYSTYLYDQPQNKRFQIEINNYQTADALLNYQQFLLAHHLLVSFRDDGFSTAVYGNLLTKSDAKTDINFYMDTLDQQHYLYSHENSLQLKINTQETHQKLYHLTIFNFDSYLNLEPSQPFQEVVFIQDTNHQTWLSSPLTLIFRKNGGHRKEFTAIPGKHTAKIVKLVNRYIKKRLPQIPYGTLILKNQRVVQVLAGFTPNIGLIQQINSNFVTTLGHVLLGVNSKYSNKQQDYFGRKVTLIHHKNGLYSSRVNYFELPSSSL</sequence>
<proteinExistence type="predicted"/>
<comment type="cofactor">
    <cofactor evidence="1">
        <name>Mn(2+)</name>
        <dbReference type="ChEBI" id="CHEBI:29035"/>
    </cofactor>
</comment>
<reference evidence="11" key="1">
    <citation type="journal article" date="2022" name="Int. J. Syst. Evol. Microbiol.">
        <title>Apilactobacillus apisilvae sp. nov., Nicolia spurrieriana gen. nov. sp. nov., Bombilactobacillus folatiphilus sp. nov. and Bombilactobacillus thymidiniphilus sp. nov., four new lactic acid bacterial isolates from stingless bees Tetragonula carbonaria and Austroplebeia australis.</title>
        <authorList>
            <person name="Oliphant S.A."/>
            <person name="Watson-Haigh N.S."/>
            <person name="Sumby K.M."/>
            <person name="Gardner J."/>
            <person name="Groom S."/>
            <person name="Jiranek V."/>
        </authorList>
    </citation>
    <scope>NUCLEOTIDE SEQUENCE</scope>
    <source>
        <strain evidence="11">SG4_D2</strain>
    </source>
</reference>
<dbReference type="PROSITE" id="PS50975">
    <property type="entry name" value="ATP_GRASP"/>
    <property type="match status" value="1"/>
</dbReference>
<dbReference type="InterPro" id="IPR016185">
    <property type="entry name" value="PreATP-grasp_dom_sf"/>
</dbReference>
<dbReference type="SUPFAM" id="SSF56059">
    <property type="entry name" value="Glutathione synthetase ATP-binding domain-like"/>
    <property type="match status" value="1"/>
</dbReference>
<keyword evidence="3" id="KW-0436">Ligase</keyword>
<name>A0ABY4P6W9_9LACO</name>
<evidence type="ECO:0000256" key="9">
    <source>
        <dbReference type="PROSITE-ProRule" id="PRU00409"/>
    </source>
</evidence>
<dbReference type="InterPro" id="IPR036897">
    <property type="entry name" value="CarbamoylP_synth_lsu_oligo_sf"/>
</dbReference>
<dbReference type="Proteomes" id="UP000831495">
    <property type="component" value="Chromosome"/>
</dbReference>
<dbReference type="PRINTS" id="PR00098">
    <property type="entry name" value="CPSASE"/>
</dbReference>
<evidence type="ECO:0000256" key="5">
    <source>
        <dbReference type="ARBA" id="ARBA00022840"/>
    </source>
</evidence>
<dbReference type="Pfam" id="PF02787">
    <property type="entry name" value="CPSase_L_D3"/>
    <property type="match status" value="1"/>
</dbReference>
<evidence type="ECO:0000256" key="2">
    <source>
        <dbReference type="ARBA" id="ARBA00001946"/>
    </source>
</evidence>
<evidence type="ECO:0000256" key="4">
    <source>
        <dbReference type="ARBA" id="ARBA00022741"/>
    </source>
</evidence>
<accession>A0ABY4P6W9</accession>
<evidence type="ECO:0000256" key="3">
    <source>
        <dbReference type="ARBA" id="ARBA00022598"/>
    </source>
</evidence>
<dbReference type="SUPFAM" id="SSF48108">
    <property type="entry name" value="Carbamoyl phosphate synthetase, large subunit connection domain"/>
    <property type="match status" value="1"/>
</dbReference>